<accession>A0A2V0NMQ2</accession>
<evidence type="ECO:0000313" key="2">
    <source>
        <dbReference type="Proteomes" id="UP000247498"/>
    </source>
</evidence>
<gene>
    <name evidence="1" type="ORF">Rsub_00413</name>
</gene>
<reference evidence="1 2" key="1">
    <citation type="journal article" date="2018" name="Sci. Rep.">
        <title>Raphidocelis subcapitata (=Pseudokirchneriella subcapitata) provides an insight into genome evolution and environmental adaptations in the Sphaeropleales.</title>
        <authorList>
            <person name="Suzuki S."/>
            <person name="Yamaguchi H."/>
            <person name="Nakajima N."/>
            <person name="Kawachi M."/>
        </authorList>
    </citation>
    <scope>NUCLEOTIDE SEQUENCE [LARGE SCALE GENOMIC DNA]</scope>
    <source>
        <strain evidence="1 2">NIES-35</strain>
    </source>
</reference>
<dbReference type="Proteomes" id="UP000247498">
    <property type="component" value="Unassembled WGS sequence"/>
</dbReference>
<evidence type="ECO:0000313" key="1">
    <source>
        <dbReference type="EMBL" id="GBF87702.1"/>
    </source>
</evidence>
<dbReference type="InParanoid" id="A0A2V0NMQ2"/>
<organism evidence="1 2">
    <name type="scientific">Raphidocelis subcapitata</name>
    <dbReference type="NCBI Taxonomy" id="307507"/>
    <lineage>
        <taxon>Eukaryota</taxon>
        <taxon>Viridiplantae</taxon>
        <taxon>Chlorophyta</taxon>
        <taxon>core chlorophytes</taxon>
        <taxon>Chlorophyceae</taxon>
        <taxon>CS clade</taxon>
        <taxon>Sphaeropleales</taxon>
        <taxon>Selenastraceae</taxon>
        <taxon>Raphidocelis</taxon>
    </lineage>
</organism>
<dbReference type="Gene3D" id="2.30.180.10">
    <property type="entry name" value="FAS1 domain"/>
    <property type="match status" value="1"/>
</dbReference>
<evidence type="ECO:0008006" key="3">
    <source>
        <dbReference type="Google" id="ProtNLM"/>
    </source>
</evidence>
<name>A0A2V0NMQ2_9CHLO</name>
<sequence>MGVIRGDDYMTSYLKKPDLVITAFPSTNAATKSFLSSVSKYAGVALQNETFTRGVFGHMIVPGKAWTAAELAKAAPLNLKTLHGDLLRVTKSPEAPYGVLIDGSPIALANQAAADGKVVLHLVEGNLFPDDSLQQVAAWRTASHPTAAMKLQEAAPAAKDAPAAAVASGSAGAGAGARVGAGAAAGAAALLALLL</sequence>
<dbReference type="InterPro" id="IPR036378">
    <property type="entry name" value="FAS1_dom_sf"/>
</dbReference>
<dbReference type="AlphaFoldDB" id="A0A2V0NMQ2"/>
<dbReference type="EMBL" id="BDRX01000002">
    <property type="protein sequence ID" value="GBF87702.1"/>
    <property type="molecule type" value="Genomic_DNA"/>
</dbReference>
<dbReference type="OrthoDB" id="556506at2759"/>
<comment type="caution">
    <text evidence="1">The sequence shown here is derived from an EMBL/GenBank/DDBJ whole genome shotgun (WGS) entry which is preliminary data.</text>
</comment>
<proteinExistence type="predicted"/>
<protein>
    <recommendedName>
        <fullName evidence="3">FAS1 domain-containing protein</fullName>
    </recommendedName>
</protein>
<keyword evidence="2" id="KW-1185">Reference proteome</keyword>